<keyword evidence="2" id="KW-1185">Reference proteome</keyword>
<comment type="caution">
    <text evidence="1">The sequence shown here is derived from an EMBL/GenBank/DDBJ whole genome shotgun (WGS) entry which is preliminary data.</text>
</comment>
<sequence length="148" mass="17399">MDPNSSYRLAVRVGAYVKLTDDGGREYCKACSIPRILDRDSTNWNDLLLEIATEIKLSSKEKLRVTYWDNLSRSYEEIDSDHKLLRAIDMYWNIRRLSVQVRVIKKTTMMMTMILAGWRACLVFYREAPMPQPTKLLHNLHLRLTHPL</sequence>
<name>A0A835AF04_9POAL</name>
<accession>A0A835AF04</accession>
<dbReference type="AlphaFoldDB" id="A0A835AF04"/>
<organism evidence="1 2">
    <name type="scientific">Digitaria exilis</name>
    <dbReference type="NCBI Taxonomy" id="1010633"/>
    <lineage>
        <taxon>Eukaryota</taxon>
        <taxon>Viridiplantae</taxon>
        <taxon>Streptophyta</taxon>
        <taxon>Embryophyta</taxon>
        <taxon>Tracheophyta</taxon>
        <taxon>Spermatophyta</taxon>
        <taxon>Magnoliopsida</taxon>
        <taxon>Liliopsida</taxon>
        <taxon>Poales</taxon>
        <taxon>Poaceae</taxon>
        <taxon>PACMAD clade</taxon>
        <taxon>Panicoideae</taxon>
        <taxon>Panicodae</taxon>
        <taxon>Paniceae</taxon>
        <taxon>Anthephorinae</taxon>
        <taxon>Digitaria</taxon>
    </lineage>
</organism>
<evidence type="ECO:0000313" key="1">
    <source>
        <dbReference type="EMBL" id="KAF8660772.1"/>
    </source>
</evidence>
<proteinExistence type="predicted"/>
<reference evidence="1" key="1">
    <citation type="submission" date="2020-07" db="EMBL/GenBank/DDBJ databases">
        <title>Genome sequence and genetic diversity analysis of an under-domesticated orphan crop, white fonio (Digitaria exilis).</title>
        <authorList>
            <person name="Bennetzen J.L."/>
            <person name="Chen S."/>
            <person name="Ma X."/>
            <person name="Wang X."/>
            <person name="Yssel A.E.J."/>
            <person name="Chaluvadi S.R."/>
            <person name="Johnson M."/>
            <person name="Gangashetty P."/>
            <person name="Hamidou F."/>
            <person name="Sanogo M.D."/>
            <person name="Zwaenepoel A."/>
            <person name="Wallace J."/>
            <person name="Van De Peer Y."/>
            <person name="Van Deynze A."/>
        </authorList>
    </citation>
    <scope>NUCLEOTIDE SEQUENCE</scope>
    <source>
        <tissue evidence="1">Leaves</tissue>
    </source>
</reference>
<protein>
    <submittedName>
        <fullName evidence="1">Uncharacterized protein</fullName>
    </submittedName>
</protein>
<evidence type="ECO:0000313" key="2">
    <source>
        <dbReference type="Proteomes" id="UP000636709"/>
    </source>
</evidence>
<gene>
    <name evidence="1" type="ORF">HU200_057357</name>
</gene>
<dbReference type="Proteomes" id="UP000636709">
    <property type="component" value="Unassembled WGS sequence"/>
</dbReference>
<dbReference type="EMBL" id="JACEFO010002429">
    <property type="protein sequence ID" value="KAF8660772.1"/>
    <property type="molecule type" value="Genomic_DNA"/>
</dbReference>
<dbReference type="OrthoDB" id="685527at2759"/>